<evidence type="ECO:0000313" key="11">
    <source>
        <dbReference type="EMBL" id="GID15028.1"/>
    </source>
</evidence>
<dbReference type="PROSITE" id="PS50893">
    <property type="entry name" value="ABC_TRANSPORTER_2"/>
    <property type="match status" value="1"/>
</dbReference>
<protein>
    <submittedName>
        <fullName evidence="11">Dipeptide/oligopeptide/nickel ABC transporter ATP-binding protein</fullName>
    </submittedName>
</protein>
<dbReference type="Pfam" id="PF08352">
    <property type="entry name" value="oligo_HPY"/>
    <property type="match status" value="1"/>
</dbReference>
<keyword evidence="7 11" id="KW-0067">ATP-binding</keyword>
<evidence type="ECO:0000256" key="8">
    <source>
        <dbReference type="ARBA" id="ARBA00022967"/>
    </source>
</evidence>
<dbReference type="PANTHER" id="PTHR43297:SF14">
    <property type="entry name" value="ATPASE AAA-TYPE CORE DOMAIN-CONTAINING PROTEIN"/>
    <property type="match status" value="1"/>
</dbReference>
<accession>A0A8J3JFK4</accession>
<dbReference type="GO" id="GO:0005886">
    <property type="term" value="C:plasma membrane"/>
    <property type="evidence" value="ECO:0007669"/>
    <property type="project" value="UniProtKB-SubCell"/>
</dbReference>
<dbReference type="InterPro" id="IPR003593">
    <property type="entry name" value="AAA+_ATPase"/>
</dbReference>
<dbReference type="SMART" id="SM00382">
    <property type="entry name" value="AAA"/>
    <property type="match status" value="1"/>
</dbReference>
<dbReference type="NCBIfam" id="TIGR01727">
    <property type="entry name" value="oligo_HPY"/>
    <property type="match status" value="1"/>
</dbReference>
<keyword evidence="12" id="KW-1185">Reference proteome</keyword>
<organism evidence="11 12">
    <name type="scientific">Actinocatenispora rupis</name>
    <dbReference type="NCBI Taxonomy" id="519421"/>
    <lineage>
        <taxon>Bacteria</taxon>
        <taxon>Bacillati</taxon>
        <taxon>Actinomycetota</taxon>
        <taxon>Actinomycetes</taxon>
        <taxon>Micromonosporales</taxon>
        <taxon>Micromonosporaceae</taxon>
        <taxon>Actinocatenispora</taxon>
    </lineage>
</organism>
<sequence>MTDEPVLAVRDLVVEYRTPAGPVRAVRGASFDLYEGESLALVGESGCGKTTLGLALLRLLPRLGSTPHGEVRYRRADGSTVDLLTMRKEQLRRFRWHEAAMVFQGAMNALNPVLRVQDQMYDTIRAHRSMSASAARKRCHEVLDMVRLEPRRVMPSYPHELSGGMRQRVLIAMALLLSPRVLVLDEPTTALDILTQRSIVDVLQELRRELGFAMVFVTHDLALAAELADRVATMYAGRIVELGDSRDVFAAPRHPYTAGLIRAVPPAVGEATEISSIPGGPPSLAALPPGCPFSVRCGLSAEVGDGDGPAGVCVQADPELTRTGERHEVACHYSDRVEFTREVVVDGV</sequence>
<keyword evidence="3" id="KW-0813">Transport</keyword>
<keyword evidence="4" id="KW-1003">Cell membrane</keyword>
<dbReference type="PANTHER" id="PTHR43297">
    <property type="entry name" value="OLIGOPEPTIDE TRANSPORT ATP-BINDING PROTEIN APPD"/>
    <property type="match status" value="1"/>
</dbReference>
<dbReference type="GO" id="GO:0016887">
    <property type="term" value="F:ATP hydrolysis activity"/>
    <property type="evidence" value="ECO:0007669"/>
    <property type="project" value="InterPro"/>
</dbReference>
<evidence type="ECO:0000256" key="2">
    <source>
        <dbReference type="ARBA" id="ARBA00005417"/>
    </source>
</evidence>
<comment type="similarity">
    <text evidence="2">Belongs to the ABC transporter superfamily.</text>
</comment>
<evidence type="ECO:0000256" key="4">
    <source>
        <dbReference type="ARBA" id="ARBA00022475"/>
    </source>
</evidence>
<dbReference type="FunFam" id="3.40.50.300:FF:000016">
    <property type="entry name" value="Oligopeptide ABC transporter ATP-binding component"/>
    <property type="match status" value="1"/>
</dbReference>
<evidence type="ECO:0000259" key="10">
    <source>
        <dbReference type="PROSITE" id="PS50893"/>
    </source>
</evidence>
<gene>
    <name evidence="11" type="ORF">Aru02nite_59170</name>
</gene>
<dbReference type="AlphaFoldDB" id="A0A8J3JFK4"/>
<evidence type="ECO:0000256" key="5">
    <source>
        <dbReference type="ARBA" id="ARBA00022519"/>
    </source>
</evidence>
<keyword evidence="5" id="KW-0997">Cell inner membrane</keyword>
<dbReference type="GO" id="GO:0015833">
    <property type="term" value="P:peptide transport"/>
    <property type="evidence" value="ECO:0007669"/>
    <property type="project" value="InterPro"/>
</dbReference>
<dbReference type="RefSeq" id="WP_203663134.1">
    <property type="nucleotide sequence ID" value="NZ_BAAAZM010000001.1"/>
</dbReference>
<dbReference type="GO" id="GO:0005524">
    <property type="term" value="F:ATP binding"/>
    <property type="evidence" value="ECO:0007669"/>
    <property type="project" value="UniProtKB-KW"/>
</dbReference>
<evidence type="ECO:0000256" key="7">
    <source>
        <dbReference type="ARBA" id="ARBA00022840"/>
    </source>
</evidence>
<evidence type="ECO:0000256" key="9">
    <source>
        <dbReference type="ARBA" id="ARBA00023136"/>
    </source>
</evidence>
<name>A0A8J3JFK4_9ACTN</name>
<dbReference type="InterPro" id="IPR003439">
    <property type="entry name" value="ABC_transporter-like_ATP-bd"/>
</dbReference>
<dbReference type="Pfam" id="PF00005">
    <property type="entry name" value="ABC_tran"/>
    <property type="match status" value="1"/>
</dbReference>
<evidence type="ECO:0000313" key="12">
    <source>
        <dbReference type="Proteomes" id="UP000612808"/>
    </source>
</evidence>
<dbReference type="CDD" id="cd03257">
    <property type="entry name" value="ABC_NikE_OppD_transporters"/>
    <property type="match status" value="1"/>
</dbReference>
<keyword evidence="8" id="KW-1278">Translocase</keyword>
<dbReference type="SUPFAM" id="SSF52540">
    <property type="entry name" value="P-loop containing nucleoside triphosphate hydrolases"/>
    <property type="match status" value="1"/>
</dbReference>
<dbReference type="InterPro" id="IPR013563">
    <property type="entry name" value="Oligopep_ABC_C"/>
</dbReference>
<reference evidence="11" key="1">
    <citation type="submission" date="2021-01" db="EMBL/GenBank/DDBJ databases">
        <title>Whole genome shotgun sequence of Actinocatenispora rupis NBRC 107355.</title>
        <authorList>
            <person name="Komaki H."/>
            <person name="Tamura T."/>
        </authorList>
    </citation>
    <scope>NUCLEOTIDE SEQUENCE</scope>
    <source>
        <strain evidence="11">NBRC 107355</strain>
    </source>
</reference>
<evidence type="ECO:0000256" key="1">
    <source>
        <dbReference type="ARBA" id="ARBA00004202"/>
    </source>
</evidence>
<proteinExistence type="inferred from homology"/>
<keyword evidence="9" id="KW-0472">Membrane</keyword>
<dbReference type="EMBL" id="BOMB01000038">
    <property type="protein sequence ID" value="GID15028.1"/>
    <property type="molecule type" value="Genomic_DNA"/>
</dbReference>
<comment type="subcellular location">
    <subcellularLocation>
        <location evidence="1">Cell membrane</location>
        <topology evidence="1">Peripheral membrane protein</topology>
    </subcellularLocation>
</comment>
<evidence type="ECO:0000256" key="3">
    <source>
        <dbReference type="ARBA" id="ARBA00022448"/>
    </source>
</evidence>
<comment type="caution">
    <text evidence="11">The sequence shown here is derived from an EMBL/GenBank/DDBJ whole genome shotgun (WGS) entry which is preliminary data.</text>
</comment>
<dbReference type="InterPro" id="IPR017871">
    <property type="entry name" value="ABC_transporter-like_CS"/>
</dbReference>
<dbReference type="InterPro" id="IPR027417">
    <property type="entry name" value="P-loop_NTPase"/>
</dbReference>
<dbReference type="Proteomes" id="UP000612808">
    <property type="component" value="Unassembled WGS sequence"/>
</dbReference>
<dbReference type="PROSITE" id="PS00211">
    <property type="entry name" value="ABC_TRANSPORTER_1"/>
    <property type="match status" value="1"/>
</dbReference>
<dbReference type="InterPro" id="IPR050388">
    <property type="entry name" value="ABC_Ni/Peptide_Import"/>
</dbReference>
<dbReference type="Gene3D" id="3.40.50.300">
    <property type="entry name" value="P-loop containing nucleotide triphosphate hydrolases"/>
    <property type="match status" value="1"/>
</dbReference>
<feature type="domain" description="ABC transporter" evidence="10">
    <location>
        <begin position="7"/>
        <end position="261"/>
    </location>
</feature>
<keyword evidence="6" id="KW-0547">Nucleotide-binding</keyword>
<evidence type="ECO:0000256" key="6">
    <source>
        <dbReference type="ARBA" id="ARBA00022741"/>
    </source>
</evidence>